<dbReference type="SMART" id="SM00268">
    <property type="entry name" value="ACTIN"/>
    <property type="match status" value="1"/>
</dbReference>
<dbReference type="InterPro" id="IPR043129">
    <property type="entry name" value="ATPase_NBD"/>
</dbReference>
<dbReference type="AlphaFoldDB" id="A2E502"/>
<comment type="similarity">
    <text evidence="1">Belongs to the actin family.</text>
</comment>
<organism evidence="2 3">
    <name type="scientific">Trichomonas vaginalis (strain ATCC PRA-98 / G3)</name>
    <dbReference type="NCBI Taxonomy" id="412133"/>
    <lineage>
        <taxon>Eukaryota</taxon>
        <taxon>Metamonada</taxon>
        <taxon>Parabasalia</taxon>
        <taxon>Trichomonadida</taxon>
        <taxon>Trichomonadidae</taxon>
        <taxon>Trichomonas</taxon>
    </lineage>
</organism>
<sequence length="365" mass="40377">MTSPPVIVIDNGSGFIKVGIAGNEAPKSIFPSIIGTPKSDQLMVGGQNKDYFVGFEAVAKKDLLNLKHPIENGVINNWEDIERIWRHSFYDELHLVPEDYAVLVTEKPLTQRSHREKLMQIMFETFNVKAYNSQMQPILALFSLGKTAGIVYDSGEGVSQTVSVYEGYGITHTIVQSAVSGNDLTKYLYEKLKDKNVDLSTANQIKERACKVALDYATALQEKEDPLPYTLPDGSVIELGTERITCPEFFFQPSLMGAKCESVHQGILNSITKCEKEIQSTLFSNIILAGGSTMFRGLPERIQKEIVSLAPPSEKVNVIATAGRRNAVWLGGSVIASLEAFPQMSIEKAEYTEEGVSIVHRKCYC</sequence>
<dbReference type="Pfam" id="PF00022">
    <property type="entry name" value="Actin"/>
    <property type="match status" value="2"/>
</dbReference>
<dbReference type="InterPro" id="IPR004000">
    <property type="entry name" value="Actin"/>
</dbReference>
<dbReference type="KEGG" id="tva:4770171"/>
<name>A2E502_TRIV3</name>
<dbReference type="Gene3D" id="3.90.640.10">
    <property type="entry name" value="Actin, Chain A, domain 4"/>
    <property type="match status" value="1"/>
</dbReference>
<dbReference type="VEuPathDB" id="TrichDB:TVAGG3_0420330"/>
<dbReference type="InParanoid" id="A2E502"/>
<reference evidence="2" key="1">
    <citation type="submission" date="2006-10" db="EMBL/GenBank/DDBJ databases">
        <authorList>
            <person name="Amadeo P."/>
            <person name="Zhao Q."/>
            <person name="Wortman J."/>
            <person name="Fraser-Liggett C."/>
            <person name="Carlton J."/>
        </authorList>
    </citation>
    <scope>NUCLEOTIDE SEQUENCE</scope>
    <source>
        <strain evidence="2">G3</strain>
    </source>
</reference>
<dbReference type="SUPFAM" id="SSF53067">
    <property type="entry name" value="Actin-like ATPase domain"/>
    <property type="match status" value="2"/>
</dbReference>
<dbReference type="Gene3D" id="3.30.420.40">
    <property type="match status" value="2"/>
</dbReference>
<dbReference type="PANTHER" id="PTHR11937">
    <property type="entry name" value="ACTIN"/>
    <property type="match status" value="1"/>
</dbReference>
<gene>
    <name evidence="2" type="ORF">TVAG_027630</name>
</gene>
<dbReference type="VEuPathDB" id="TrichDB:TVAG_027630"/>
<accession>A2E502</accession>
<dbReference type="OrthoDB" id="10333196at2759"/>
<proteinExistence type="inferred from homology"/>
<dbReference type="PRINTS" id="PR00190">
    <property type="entry name" value="ACTIN"/>
</dbReference>
<evidence type="ECO:0000256" key="1">
    <source>
        <dbReference type="RuleBase" id="RU000487"/>
    </source>
</evidence>
<dbReference type="SMR" id="A2E502"/>
<evidence type="ECO:0000313" key="2">
    <source>
        <dbReference type="EMBL" id="EAY12210.1"/>
    </source>
</evidence>
<dbReference type="EMBL" id="DS113305">
    <property type="protein sequence ID" value="EAY12210.1"/>
    <property type="molecule type" value="Genomic_DNA"/>
</dbReference>
<protein>
    <submittedName>
        <fullName evidence="2">Actin family protein</fullName>
    </submittedName>
</protein>
<dbReference type="eggNOG" id="KOG0676">
    <property type="taxonomic scope" value="Eukaryota"/>
</dbReference>
<dbReference type="RefSeq" id="XP_001324433.1">
    <property type="nucleotide sequence ID" value="XM_001324398.1"/>
</dbReference>
<evidence type="ECO:0000313" key="3">
    <source>
        <dbReference type="Proteomes" id="UP000001542"/>
    </source>
</evidence>
<reference evidence="2" key="2">
    <citation type="journal article" date="2007" name="Science">
        <title>Draft genome sequence of the sexually transmitted pathogen Trichomonas vaginalis.</title>
        <authorList>
            <person name="Carlton J.M."/>
            <person name="Hirt R.P."/>
            <person name="Silva J.C."/>
            <person name="Delcher A.L."/>
            <person name="Schatz M."/>
            <person name="Zhao Q."/>
            <person name="Wortman J.R."/>
            <person name="Bidwell S.L."/>
            <person name="Alsmark U.C.M."/>
            <person name="Besteiro S."/>
            <person name="Sicheritz-Ponten T."/>
            <person name="Noel C.J."/>
            <person name="Dacks J.B."/>
            <person name="Foster P.G."/>
            <person name="Simillion C."/>
            <person name="Van de Peer Y."/>
            <person name="Miranda-Saavedra D."/>
            <person name="Barton G.J."/>
            <person name="Westrop G.D."/>
            <person name="Mueller S."/>
            <person name="Dessi D."/>
            <person name="Fiori P.L."/>
            <person name="Ren Q."/>
            <person name="Paulsen I."/>
            <person name="Zhang H."/>
            <person name="Bastida-Corcuera F.D."/>
            <person name="Simoes-Barbosa A."/>
            <person name="Brown M.T."/>
            <person name="Hayes R.D."/>
            <person name="Mukherjee M."/>
            <person name="Okumura C.Y."/>
            <person name="Schneider R."/>
            <person name="Smith A.J."/>
            <person name="Vanacova S."/>
            <person name="Villalvazo M."/>
            <person name="Haas B.J."/>
            <person name="Pertea M."/>
            <person name="Feldblyum T.V."/>
            <person name="Utterback T.R."/>
            <person name="Shu C.L."/>
            <person name="Osoegawa K."/>
            <person name="de Jong P.J."/>
            <person name="Hrdy I."/>
            <person name="Horvathova L."/>
            <person name="Zubacova Z."/>
            <person name="Dolezal P."/>
            <person name="Malik S.B."/>
            <person name="Logsdon J.M. Jr."/>
            <person name="Henze K."/>
            <person name="Gupta A."/>
            <person name="Wang C.C."/>
            <person name="Dunne R.L."/>
            <person name="Upcroft J.A."/>
            <person name="Upcroft P."/>
            <person name="White O."/>
            <person name="Salzberg S.L."/>
            <person name="Tang P."/>
            <person name="Chiu C.-H."/>
            <person name="Lee Y.-S."/>
            <person name="Embley T.M."/>
            <person name="Coombs G.H."/>
            <person name="Mottram J.C."/>
            <person name="Tachezy J."/>
            <person name="Fraser-Liggett C.M."/>
            <person name="Johnson P.J."/>
        </authorList>
    </citation>
    <scope>NUCLEOTIDE SEQUENCE [LARGE SCALE GENOMIC DNA]</scope>
    <source>
        <strain evidence="2">G3</strain>
    </source>
</reference>
<dbReference type="FunFam" id="3.30.420.40:FF:000050">
    <property type="entry name" value="Actin, alpha skeletal muscle"/>
    <property type="match status" value="1"/>
</dbReference>
<dbReference type="STRING" id="5722.A2E502"/>
<dbReference type="Proteomes" id="UP000001542">
    <property type="component" value="Unassembled WGS sequence"/>
</dbReference>
<keyword evidence="3" id="KW-1185">Reference proteome</keyword>